<dbReference type="PROSITE" id="PS01131">
    <property type="entry name" value="RRNA_A_DIMETH"/>
    <property type="match status" value="1"/>
</dbReference>
<dbReference type="GO" id="GO:0006391">
    <property type="term" value="P:transcription initiation at mitochondrial promoter"/>
    <property type="evidence" value="ECO:0007669"/>
    <property type="project" value="TreeGrafter"/>
</dbReference>
<dbReference type="Pfam" id="PF00398">
    <property type="entry name" value="RrnaAD"/>
    <property type="match status" value="1"/>
</dbReference>
<dbReference type="InterPro" id="IPR020596">
    <property type="entry name" value="rRNA_Ade_Mease_Trfase_CS"/>
</dbReference>
<dbReference type="GO" id="GO:0005759">
    <property type="term" value="C:mitochondrial matrix"/>
    <property type="evidence" value="ECO:0007669"/>
    <property type="project" value="TreeGrafter"/>
</dbReference>
<dbReference type="NCBIfam" id="TIGR00755">
    <property type="entry name" value="ksgA"/>
    <property type="match status" value="1"/>
</dbReference>
<keyword evidence="2 12" id="KW-0698">rRNA processing</keyword>
<keyword evidence="9" id="KW-0496">Mitochondrion</keyword>
<dbReference type="InterPro" id="IPR011530">
    <property type="entry name" value="rRNA_adenine_dimethylase"/>
</dbReference>
<evidence type="ECO:0000259" key="14">
    <source>
        <dbReference type="SMART" id="SM00650"/>
    </source>
</evidence>
<evidence type="ECO:0000256" key="3">
    <source>
        <dbReference type="ARBA" id="ARBA00022603"/>
    </source>
</evidence>
<feature type="binding site" evidence="11">
    <location>
        <position position="80"/>
    </location>
    <ligand>
        <name>S-adenosyl-L-methionine</name>
        <dbReference type="ChEBI" id="CHEBI:59789"/>
    </ligand>
</feature>
<dbReference type="GO" id="GO:0034246">
    <property type="term" value="F:mitochondrial transcription factor activity"/>
    <property type="evidence" value="ECO:0007669"/>
    <property type="project" value="TreeGrafter"/>
</dbReference>
<dbReference type="GO" id="GO:0000179">
    <property type="term" value="F:rRNA (adenine-N6,N6-)-dimethyltransferase activity"/>
    <property type="evidence" value="ECO:0007669"/>
    <property type="project" value="UniProtKB-UniRule"/>
</dbReference>
<dbReference type="InterPro" id="IPR001737">
    <property type="entry name" value="KsgA/Erm"/>
</dbReference>
<organism evidence="15 16">
    <name type="scientific">Tieghemostelium lacteum</name>
    <name type="common">Slime mold</name>
    <name type="synonym">Dictyostelium lacteum</name>
    <dbReference type="NCBI Taxonomy" id="361077"/>
    <lineage>
        <taxon>Eukaryota</taxon>
        <taxon>Amoebozoa</taxon>
        <taxon>Evosea</taxon>
        <taxon>Eumycetozoa</taxon>
        <taxon>Dictyostelia</taxon>
        <taxon>Dictyosteliales</taxon>
        <taxon>Raperosteliaceae</taxon>
        <taxon>Tieghemostelium</taxon>
    </lineage>
</organism>
<dbReference type="GO" id="GO:0003723">
    <property type="term" value="F:RNA binding"/>
    <property type="evidence" value="ECO:0007669"/>
    <property type="project" value="UniProtKB-UniRule"/>
</dbReference>
<keyword evidence="5 11" id="KW-0949">S-adenosyl-L-methionine</keyword>
<evidence type="ECO:0000256" key="13">
    <source>
        <dbReference type="SAM" id="MobiDB-lite"/>
    </source>
</evidence>
<dbReference type="PROSITE" id="PS51689">
    <property type="entry name" value="SAM_RNA_A_N6_MT"/>
    <property type="match status" value="1"/>
</dbReference>
<dbReference type="FunCoup" id="A0A151Z360">
    <property type="interactions" value="67"/>
</dbReference>
<keyword evidence="6 11" id="KW-0694">RNA-binding</keyword>
<feature type="compositionally biased region" description="Basic and acidic residues" evidence="13">
    <location>
        <begin position="345"/>
        <end position="356"/>
    </location>
</feature>
<evidence type="ECO:0000256" key="6">
    <source>
        <dbReference type="ARBA" id="ARBA00022884"/>
    </source>
</evidence>
<dbReference type="PANTHER" id="PTHR11727:SF17">
    <property type="entry name" value="DIMETHYLADENOSINE TRANSFERASE 1, MITOCHONDRIAL"/>
    <property type="match status" value="1"/>
</dbReference>
<evidence type="ECO:0000256" key="2">
    <source>
        <dbReference type="ARBA" id="ARBA00022552"/>
    </source>
</evidence>
<evidence type="ECO:0000256" key="1">
    <source>
        <dbReference type="ARBA" id="ARBA00004173"/>
    </source>
</evidence>
<comment type="similarity">
    <text evidence="11 12">Belongs to the class I-like SAM-binding methyltransferase superfamily. rRNA adenine N(6)-methyltransferase family.</text>
</comment>
<evidence type="ECO:0000256" key="4">
    <source>
        <dbReference type="ARBA" id="ARBA00022679"/>
    </source>
</evidence>
<dbReference type="OrthoDB" id="16079at2759"/>
<evidence type="ECO:0000256" key="8">
    <source>
        <dbReference type="ARBA" id="ARBA00023015"/>
    </source>
</evidence>
<dbReference type="PANTHER" id="PTHR11727">
    <property type="entry name" value="DIMETHYLADENOSINE TRANSFERASE"/>
    <property type="match status" value="1"/>
</dbReference>
<dbReference type="CDD" id="cd02440">
    <property type="entry name" value="AdoMet_MTases"/>
    <property type="match status" value="1"/>
</dbReference>
<feature type="binding site" evidence="11">
    <location>
        <position position="138"/>
    </location>
    <ligand>
        <name>S-adenosyl-L-methionine</name>
        <dbReference type="ChEBI" id="CHEBI:59789"/>
    </ligand>
</feature>
<feature type="region of interest" description="Disordered" evidence="13">
    <location>
        <begin position="345"/>
        <end position="384"/>
    </location>
</feature>
<feature type="binding site" evidence="11">
    <location>
        <position position="33"/>
    </location>
    <ligand>
        <name>S-adenosyl-L-methionine</name>
        <dbReference type="ChEBI" id="CHEBI:59789"/>
    </ligand>
</feature>
<evidence type="ECO:0000313" key="15">
    <source>
        <dbReference type="EMBL" id="KYQ88390.1"/>
    </source>
</evidence>
<name>A0A151Z360_TIELA</name>
<feature type="binding site" evidence="11">
    <location>
        <position position="31"/>
    </location>
    <ligand>
        <name>S-adenosyl-L-methionine</name>
        <dbReference type="ChEBI" id="CHEBI:59789"/>
    </ligand>
</feature>
<comment type="caution">
    <text evidence="15">The sequence shown here is derived from an EMBL/GenBank/DDBJ whole genome shotgun (WGS) entry which is preliminary data.</text>
</comment>
<dbReference type="EMBL" id="LODT01000051">
    <property type="protein sequence ID" value="KYQ88390.1"/>
    <property type="molecule type" value="Genomic_DNA"/>
</dbReference>
<feature type="domain" description="Ribosomal RNA adenine methylase transferase N-terminal" evidence="14">
    <location>
        <begin position="38"/>
        <end position="231"/>
    </location>
</feature>
<evidence type="ECO:0000256" key="9">
    <source>
        <dbReference type="ARBA" id="ARBA00023128"/>
    </source>
</evidence>
<feature type="binding site" evidence="11">
    <location>
        <position position="58"/>
    </location>
    <ligand>
        <name>S-adenosyl-L-methionine</name>
        <dbReference type="ChEBI" id="CHEBI:59789"/>
    </ligand>
</feature>
<dbReference type="AlphaFoldDB" id="A0A151Z360"/>
<dbReference type="Gene3D" id="3.40.50.150">
    <property type="entry name" value="Vaccinia Virus protein VP39"/>
    <property type="match status" value="1"/>
</dbReference>
<dbReference type="EC" id="2.1.1.-" evidence="12"/>
<keyword evidence="7" id="KW-0809">Transit peptide</keyword>
<evidence type="ECO:0000256" key="11">
    <source>
        <dbReference type="PROSITE-ProRule" id="PRU01026"/>
    </source>
</evidence>
<evidence type="ECO:0000256" key="7">
    <source>
        <dbReference type="ARBA" id="ARBA00022946"/>
    </source>
</evidence>
<evidence type="ECO:0000313" key="16">
    <source>
        <dbReference type="Proteomes" id="UP000076078"/>
    </source>
</evidence>
<dbReference type="Proteomes" id="UP000076078">
    <property type="component" value="Unassembled WGS sequence"/>
</dbReference>
<dbReference type="SUPFAM" id="SSF53335">
    <property type="entry name" value="S-adenosyl-L-methionine-dependent methyltransferases"/>
    <property type="match status" value="1"/>
</dbReference>
<comment type="subcellular location">
    <subcellularLocation>
        <location evidence="1">Mitochondrion</location>
    </subcellularLocation>
</comment>
<gene>
    <name evidence="15" type="ORF">DLAC_11087</name>
</gene>
<reference evidence="15 16" key="1">
    <citation type="submission" date="2015-12" db="EMBL/GenBank/DDBJ databases">
        <title>Dictyostelia acquired genes for synthesis and detection of signals that induce cell-type specialization by lateral gene transfer from prokaryotes.</title>
        <authorList>
            <person name="Gloeckner G."/>
            <person name="Schaap P."/>
        </authorList>
    </citation>
    <scope>NUCLEOTIDE SEQUENCE [LARGE SCALE GENOMIC DNA]</scope>
    <source>
        <strain evidence="15 16">TK</strain>
    </source>
</reference>
<comment type="caution">
    <text evidence="11">Lacks conserved residue(s) required for the propagation of feature annotation.</text>
</comment>
<dbReference type="InterPro" id="IPR029063">
    <property type="entry name" value="SAM-dependent_MTases_sf"/>
</dbReference>
<evidence type="ECO:0000256" key="12">
    <source>
        <dbReference type="RuleBase" id="RU362106"/>
    </source>
</evidence>
<dbReference type="InterPro" id="IPR020598">
    <property type="entry name" value="rRNA_Ade_methylase_Trfase_N"/>
</dbReference>
<dbReference type="OMA" id="RVPMYLM"/>
<dbReference type="InParanoid" id="A0A151Z360"/>
<protein>
    <recommendedName>
        <fullName evidence="12">rRNA adenine N(6)-methyltransferase</fullName>
        <ecNumber evidence="12">2.1.1.-</ecNumber>
    </recommendedName>
</protein>
<dbReference type="InterPro" id="IPR023165">
    <property type="entry name" value="rRNA_Ade_diMease-like_C"/>
</dbReference>
<dbReference type="FunFam" id="3.40.50.150:FF:000109">
    <property type="entry name" value="rRNA adenine N(6)-methyltransferase"/>
    <property type="match status" value="1"/>
</dbReference>
<feature type="region of interest" description="Disordered" evidence="13">
    <location>
        <begin position="447"/>
        <end position="471"/>
    </location>
</feature>
<evidence type="ECO:0000256" key="10">
    <source>
        <dbReference type="ARBA" id="ARBA00023163"/>
    </source>
</evidence>
<feature type="compositionally biased region" description="Basic residues" evidence="13">
    <location>
        <begin position="357"/>
        <end position="369"/>
    </location>
</feature>
<keyword evidence="8" id="KW-0805">Transcription regulation</keyword>
<dbReference type="SMART" id="SM00650">
    <property type="entry name" value="rADc"/>
    <property type="match status" value="1"/>
</dbReference>
<keyword evidence="3 11" id="KW-0489">Methyltransferase</keyword>
<dbReference type="STRING" id="361077.A0A151Z360"/>
<evidence type="ECO:0000256" key="5">
    <source>
        <dbReference type="ARBA" id="ARBA00022691"/>
    </source>
</evidence>
<accession>A0A151Z360</accession>
<proteinExistence type="inferred from homology"/>
<keyword evidence="16" id="KW-1185">Reference proteome</keyword>
<sequence length="471" mass="53818">MVGKLVLPPMPKIQELIRLYGLSAKQQLSQNFLLDLNVTNKICKLSGGFKDCTVIEVGAGPGGLTRSLLTSDAKKIIAVEMDNRFYPALKMLEEASQGKLTIVMGNMMEVDEAKILYDNGAEKSDWSDDKSKVAIIGNLPFNVGTHLMLKWVRQIQPRKGLYEFGRVPMYLMFQKELAERVVAGPGTADYSRLSVMVQHQCHTKILYDLPGKCFVPPPKVDASVIKVEPRLEPLGGVAQSSEYFEYVARELFTQKRKLLSNAAELLSSEPEYAHQLIEGFDPKQRVANLTIPQFVDITNRFVDFSHKKSNIDLLEFKTEGKNIRIGQSIEKQIDSMSKRVDNLIKKDQTQQQDQHKQQKQQTKKKHLKKQKEEDDNLEDDFEHVNNKRKSKSIIVKKVSQDLDASANEMKNKKEDVVEEDIDENLELLRAQERLENLKNKKQLLLKRQQKTTKFTSGDDEYDSFLNDNNKT</sequence>
<keyword evidence="4 11" id="KW-0808">Transferase</keyword>
<dbReference type="Gene3D" id="1.10.8.100">
    <property type="entry name" value="Ribosomal RNA adenine dimethylase-like, domain 2"/>
    <property type="match status" value="1"/>
</dbReference>
<keyword evidence="10" id="KW-0804">Transcription</keyword>